<evidence type="ECO:0000256" key="1">
    <source>
        <dbReference type="SAM" id="Phobius"/>
    </source>
</evidence>
<organism evidence="2 3">
    <name type="scientific">Albidovulum litorale</name>
    <dbReference type="NCBI Taxonomy" id="2984134"/>
    <lineage>
        <taxon>Bacteria</taxon>
        <taxon>Pseudomonadati</taxon>
        <taxon>Pseudomonadota</taxon>
        <taxon>Alphaproteobacteria</taxon>
        <taxon>Rhodobacterales</taxon>
        <taxon>Paracoccaceae</taxon>
        <taxon>Albidovulum</taxon>
    </lineage>
</organism>
<keyword evidence="1" id="KW-0472">Membrane</keyword>
<keyword evidence="1" id="KW-1133">Transmembrane helix</keyword>
<keyword evidence="3" id="KW-1185">Reference proteome</keyword>
<feature type="transmembrane region" description="Helical" evidence="1">
    <location>
        <begin position="43"/>
        <end position="65"/>
    </location>
</feature>
<gene>
    <name evidence="2" type="ORF">OEZ71_13990</name>
</gene>
<sequence>MMLSYRARRRLALLILLVGLPAYLVVAITAVNWMDATWGRQPIWAEVLIYLVLGFLWILPFRAVFRGIGKPDPDSEKKTERS</sequence>
<protein>
    <submittedName>
        <fullName evidence="2">DUF2842 domain-containing protein</fullName>
    </submittedName>
</protein>
<dbReference type="Proteomes" id="UP001652564">
    <property type="component" value="Unassembled WGS sequence"/>
</dbReference>
<keyword evidence="1" id="KW-0812">Transmembrane</keyword>
<reference evidence="2 3" key="1">
    <citation type="submission" date="2022-10" db="EMBL/GenBank/DDBJ databases">
        <title>Defluviimonas sp. nov., isolated from ocean surface sediments.</title>
        <authorList>
            <person name="He W."/>
            <person name="Wang L."/>
            <person name="Zhang D.-F."/>
        </authorList>
    </citation>
    <scope>NUCLEOTIDE SEQUENCE [LARGE SCALE GENOMIC DNA]</scope>
    <source>
        <strain evidence="2 3">WL0050</strain>
    </source>
</reference>
<dbReference type="EMBL" id="JAOWKZ010000003">
    <property type="protein sequence ID" value="MCV2873406.1"/>
    <property type="molecule type" value="Genomic_DNA"/>
</dbReference>
<dbReference type="Pfam" id="PF11003">
    <property type="entry name" value="DUF2842"/>
    <property type="match status" value="1"/>
</dbReference>
<evidence type="ECO:0000313" key="3">
    <source>
        <dbReference type="Proteomes" id="UP001652564"/>
    </source>
</evidence>
<proteinExistence type="predicted"/>
<evidence type="ECO:0000313" key="2">
    <source>
        <dbReference type="EMBL" id="MCV2873406.1"/>
    </source>
</evidence>
<accession>A0ABT2ZRM4</accession>
<dbReference type="InterPro" id="IPR021265">
    <property type="entry name" value="DUF2842"/>
</dbReference>
<name>A0ABT2ZRM4_9RHOB</name>
<comment type="caution">
    <text evidence="2">The sequence shown here is derived from an EMBL/GenBank/DDBJ whole genome shotgun (WGS) entry which is preliminary data.</text>
</comment>